<accession>A0ABN7WPV9</accession>
<evidence type="ECO:0000256" key="1">
    <source>
        <dbReference type="SAM" id="MobiDB-lite"/>
    </source>
</evidence>
<evidence type="ECO:0000313" key="3">
    <source>
        <dbReference type="Proteomes" id="UP000789901"/>
    </source>
</evidence>
<dbReference type="EMBL" id="CAJVQB010056762">
    <property type="protein sequence ID" value="CAG8837840.1"/>
    <property type="molecule type" value="Genomic_DNA"/>
</dbReference>
<evidence type="ECO:0000313" key="2">
    <source>
        <dbReference type="EMBL" id="CAG8837840.1"/>
    </source>
</evidence>
<feature type="region of interest" description="Disordered" evidence="1">
    <location>
        <begin position="1"/>
        <end position="69"/>
    </location>
</feature>
<sequence>DWSKKNEEYRECESETSKERKRKFKSEEENNQTWRAGSYRQGKKVSKRAEFTDQKNRKQYSRKSSAESYGTIIRRRKSKELQNNRSQVRDCTRDNIWMKLKELERTIKGLQSTANLRFFVQNKNTETDTAQHNMDEEINLFLEEQRNIFRTTLRGKNKEIIAESSKKVLSKEDWKETDKLEFNLTVKKINLDLQLEIQQAEDIWTEDTLVDLKGWWKIMKERNSKEIKNAMNKEI</sequence>
<feature type="compositionally biased region" description="Basic and acidic residues" evidence="1">
    <location>
        <begin position="1"/>
        <end position="18"/>
    </location>
</feature>
<comment type="caution">
    <text evidence="2">The sequence shown here is derived from an EMBL/GenBank/DDBJ whole genome shotgun (WGS) entry which is preliminary data.</text>
</comment>
<dbReference type="Proteomes" id="UP000789901">
    <property type="component" value="Unassembled WGS sequence"/>
</dbReference>
<keyword evidence="3" id="KW-1185">Reference proteome</keyword>
<feature type="non-terminal residue" evidence="2">
    <location>
        <position position="235"/>
    </location>
</feature>
<protein>
    <submittedName>
        <fullName evidence="2">21606_t:CDS:1</fullName>
    </submittedName>
</protein>
<name>A0ABN7WPV9_GIGMA</name>
<reference evidence="2 3" key="1">
    <citation type="submission" date="2021-06" db="EMBL/GenBank/DDBJ databases">
        <authorList>
            <person name="Kallberg Y."/>
            <person name="Tangrot J."/>
            <person name="Rosling A."/>
        </authorList>
    </citation>
    <scope>NUCLEOTIDE SEQUENCE [LARGE SCALE GENOMIC DNA]</scope>
    <source>
        <strain evidence="2 3">120-4 pot B 10/14</strain>
    </source>
</reference>
<gene>
    <name evidence="2" type="ORF">GMARGA_LOCUS33685</name>
</gene>
<feature type="compositionally biased region" description="Basic and acidic residues" evidence="1">
    <location>
        <begin position="47"/>
        <end position="56"/>
    </location>
</feature>
<feature type="non-terminal residue" evidence="2">
    <location>
        <position position="1"/>
    </location>
</feature>
<organism evidence="2 3">
    <name type="scientific">Gigaspora margarita</name>
    <dbReference type="NCBI Taxonomy" id="4874"/>
    <lineage>
        <taxon>Eukaryota</taxon>
        <taxon>Fungi</taxon>
        <taxon>Fungi incertae sedis</taxon>
        <taxon>Mucoromycota</taxon>
        <taxon>Glomeromycotina</taxon>
        <taxon>Glomeromycetes</taxon>
        <taxon>Diversisporales</taxon>
        <taxon>Gigasporaceae</taxon>
        <taxon>Gigaspora</taxon>
    </lineage>
</organism>
<proteinExistence type="predicted"/>